<gene>
    <name evidence="1" type="ORF">TKK_009514</name>
</gene>
<evidence type="ECO:0000313" key="2">
    <source>
        <dbReference type="Proteomes" id="UP001627154"/>
    </source>
</evidence>
<sequence>MGLRIAKDTFRLKKQKAALEATPAYLLFGKSLNRPEDWRLLPETSHAWKERIIYAQQAQQKYQASYQTTTENKIPYKPRDSVYVKTHYFSSLSDKFPADLE</sequence>
<dbReference type="EMBL" id="JBJJXI010000070">
    <property type="protein sequence ID" value="KAL3396644.1"/>
    <property type="molecule type" value="Genomic_DNA"/>
</dbReference>
<keyword evidence="2" id="KW-1185">Reference proteome</keyword>
<evidence type="ECO:0000313" key="1">
    <source>
        <dbReference type="EMBL" id="KAL3396644.1"/>
    </source>
</evidence>
<name>A0ABD2WVN3_9HYME</name>
<proteinExistence type="predicted"/>
<reference evidence="1 2" key="1">
    <citation type="journal article" date="2024" name="bioRxiv">
        <title>A reference genome for Trichogramma kaykai: A tiny desert-dwelling parasitoid wasp with competing sex-ratio distorters.</title>
        <authorList>
            <person name="Culotta J."/>
            <person name="Lindsey A.R."/>
        </authorList>
    </citation>
    <scope>NUCLEOTIDE SEQUENCE [LARGE SCALE GENOMIC DNA]</scope>
    <source>
        <strain evidence="1 2">KSX58</strain>
    </source>
</reference>
<accession>A0ABD2WVN3</accession>
<comment type="caution">
    <text evidence="1">The sequence shown here is derived from an EMBL/GenBank/DDBJ whole genome shotgun (WGS) entry which is preliminary data.</text>
</comment>
<dbReference type="AlphaFoldDB" id="A0ABD2WVN3"/>
<dbReference type="Proteomes" id="UP001627154">
    <property type="component" value="Unassembled WGS sequence"/>
</dbReference>
<protein>
    <submittedName>
        <fullName evidence="1">Uncharacterized protein</fullName>
    </submittedName>
</protein>
<organism evidence="1 2">
    <name type="scientific">Trichogramma kaykai</name>
    <dbReference type="NCBI Taxonomy" id="54128"/>
    <lineage>
        <taxon>Eukaryota</taxon>
        <taxon>Metazoa</taxon>
        <taxon>Ecdysozoa</taxon>
        <taxon>Arthropoda</taxon>
        <taxon>Hexapoda</taxon>
        <taxon>Insecta</taxon>
        <taxon>Pterygota</taxon>
        <taxon>Neoptera</taxon>
        <taxon>Endopterygota</taxon>
        <taxon>Hymenoptera</taxon>
        <taxon>Apocrita</taxon>
        <taxon>Proctotrupomorpha</taxon>
        <taxon>Chalcidoidea</taxon>
        <taxon>Trichogrammatidae</taxon>
        <taxon>Trichogramma</taxon>
    </lineage>
</organism>